<dbReference type="GO" id="GO:0015074">
    <property type="term" value="P:DNA integration"/>
    <property type="evidence" value="ECO:0007669"/>
    <property type="project" value="InterPro"/>
</dbReference>
<evidence type="ECO:0000259" key="2">
    <source>
        <dbReference type="PROSITE" id="PS51898"/>
    </source>
</evidence>
<dbReference type="Gene3D" id="1.10.443.10">
    <property type="entry name" value="Intergrase catalytic core"/>
    <property type="match status" value="1"/>
</dbReference>
<organism evidence="3 4">
    <name type="scientific">Paenibacillus polymyxa</name>
    <name type="common">Bacillus polymyxa</name>
    <dbReference type="NCBI Taxonomy" id="1406"/>
    <lineage>
        <taxon>Bacteria</taxon>
        <taxon>Bacillati</taxon>
        <taxon>Bacillota</taxon>
        <taxon>Bacilli</taxon>
        <taxon>Bacillales</taxon>
        <taxon>Paenibacillaceae</taxon>
        <taxon>Paenibacillus</taxon>
    </lineage>
</organism>
<name>A0A8I1LRB5_PAEPO</name>
<dbReference type="EMBL" id="JAEHFQ010000006">
    <property type="protein sequence ID" value="MBM0634000.1"/>
    <property type="molecule type" value="Genomic_DNA"/>
</dbReference>
<proteinExistence type="predicted"/>
<dbReference type="GO" id="GO:0006310">
    <property type="term" value="P:DNA recombination"/>
    <property type="evidence" value="ECO:0007669"/>
    <property type="project" value="UniProtKB-KW"/>
</dbReference>
<protein>
    <submittedName>
        <fullName evidence="3">Site-specific integrase</fullName>
    </submittedName>
</protein>
<accession>A0A8I1LRB5</accession>
<feature type="domain" description="Tyr recombinase" evidence="2">
    <location>
        <begin position="177"/>
        <end position="382"/>
    </location>
</feature>
<evidence type="ECO:0000256" key="1">
    <source>
        <dbReference type="ARBA" id="ARBA00023172"/>
    </source>
</evidence>
<dbReference type="InterPro" id="IPR002104">
    <property type="entry name" value="Integrase_catalytic"/>
</dbReference>
<dbReference type="SUPFAM" id="SSF56349">
    <property type="entry name" value="DNA breaking-rejoining enzymes"/>
    <property type="match status" value="1"/>
</dbReference>
<dbReference type="Proteomes" id="UP000650605">
    <property type="component" value="Unassembled WGS sequence"/>
</dbReference>
<evidence type="ECO:0000313" key="4">
    <source>
        <dbReference type="Proteomes" id="UP000650605"/>
    </source>
</evidence>
<keyword evidence="1" id="KW-0233">DNA recombination</keyword>
<evidence type="ECO:0000313" key="3">
    <source>
        <dbReference type="EMBL" id="MBM0634000.1"/>
    </source>
</evidence>
<comment type="caution">
    <text evidence="3">The sequence shown here is derived from an EMBL/GenBank/DDBJ whole genome shotgun (WGS) entry which is preliminary data.</text>
</comment>
<sequence length="603" mass="70297">MLAKETDSLIENKPVIPCDEAERSLWIAAGIYPTQTPFEESLYTFAFSYLRQRVNDSITDDYYDDEGNLLFRYGKKTISINYWKAIVKYIRYFAIKCRSKGLTDISENSISEVYTEIFGQMKGQEDKTFFRVALRHWLRWLIRTTNASYNIERIMPRPRRVMSKDHGRVFSMSKAYILVQTLMNDQTPLINENILMDFRHRRACLLMLSTAARPHEIVNLLQNALFIDSQDNSWIRFHKTKTIRNQPDRNGYEWVHHALVKSDATRWFNELIHFAPSEPIFFPREWGGDGLTELRLLASKHNDGPIRTSGLYNFLTRIQSKLWPELRKPYFTPHNLRALHLTYRRILGDNDELLERQAGHSHPSSKKPYTETMPAEEVAKFGHLLQKGVWRKKPEGEDADKTEGAGISSTEYVAIDEITEISSKFEVTPQKLDEAYKLTQKIIEESPRFQGKVIDLEDELHEVNVGGYTHNCNAHVLLNCGHTPGHCRACDDYSPDEGTEDAHKADIFREMLHYYYCLDAEKNFKSTGQRKMVFQKAEDIKERLNKTERSLWVNKFKMPPNEAKKLHSLLFKKAKAYFREQSKEKPNPTNAEVLCYILSGEVK</sequence>
<dbReference type="InterPro" id="IPR013762">
    <property type="entry name" value="Integrase-like_cat_sf"/>
</dbReference>
<dbReference type="PROSITE" id="PS51898">
    <property type="entry name" value="TYR_RECOMBINASE"/>
    <property type="match status" value="1"/>
</dbReference>
<reference evidence="3" key="1">
    <citation type="submission" date="2020-12" db="EMBL/GenBank/DDBJ databases">
        <title>Paenibacillus polymyxa LMG 27872: a double-edged sword.</title>
        <authorList>
            <person name="Langendries S."/>
            <person name="Garcia Mendez S."/>
            <person name="Beirinckx S."/>
            <person name="Viaene T."/>
            <person name="Baeyen S."/>
            <person name="Goeminne G."/>
            <person name="Willems A."/>
            <person name="Debode J."/>
            <person name="Goormachtig S."/>
        </authorList>
    </citation>
    <scope>NUCLEOTIDE SEQUENCE</scope>
    <source>
        <strain evidence="3">LMG 27872</strain>
    </source>
</reference>
<dbReference type="CDD" id="cd00397">
    <property type="entry name" value="DNA_BRE_C"/>
    <property type="match status" value="1"/>
</dbReference>
<dbReference type="GO" id="GO:0003677">
    <property type="term" value="F:DNA binding"/>
    <property type="evidence" value="ECO:0007669"/>
    <property type="project" value="InterPro"/>
</dbReference>
<dbReference type="InterPro" id="IPR011010">
    <property type="entry name" value="DNA_brk_join_enz"/>
</dbReference>
<gene>
    <name evidence="3" type="ORF">JDW19_12815</name>
</gene>
<dbReference type="AlphaFoldDB" id="A0A8I1LRB5"/>